<dbReference type="EMBL" id="AP023359">
    <property type="protein sequence ID" value="BCJ64889.1"/>
    <property type="molecule type" value="Genomic_DNA"/>
</dbReference>
<dbReference type="PANTHER" id="PTHR43792">
    <property type="entry name" value="GNAT FAMILY, PUTATIVE (AFU_ORTHOLOGUE AFUA_3G00765)-RELATED-RELATED"/>
    <property type="match status" value="1"/>
</dbReference>
<dbReference type="Proteomes" id="UP000680866">
    <property type="component" value="Chromosome"/>
</dbReference>
<dbReference type="InterPro" id="IPR051531">
    <property type="entry name" value="N-acetyltransferase"/>
</dbReference>
<evidence type="ECO:0000313" key="2">
    <source>
        <dbReference type="EMBL" id="BCJ64889.1"/>
    </source>
</evidence>
<dbReference type="PROSITE" id="PS51186">
    <property type="entry name" value="GNAT"/>
    <property type="match status" value="1"/>
</dbReference>
<dbReference type="Gene3D" id="3.40.630.30">
    <property type="match status" value="1"/>
</dbReference>
<dbReference type="KEGG" id="pry:Prubr_19100"/>
<accession>A0A810MY42</accession>
<organism evidence="2 3">
    <name type="scientific">Polymorphospora rubra</name>
    <dbReference type="NCBI Taxonomy" id="338584"/>
    <lineage>
        <taxon>Bacteria</taxon>
        <taxon>Bacillati</taxon>
        <taxon>Actinomycetota</taxon>
        <taxon>Actinomycetes</taxon>
        <taxon>Micromonosporales</taxon>
        <taxon>Micromonosporaceae</taxon>
        <taxon>Polymorphospora</taxon>
    </lineage>
</organism>
<reference evidence="2" key="1">
    <citation type="submission" date="2020-08" db="EMBL/GenBank/DDBJ databases">
        <title>Whole genome shotgun sequence of Polymorphospora rubra NBRC 101157.</title>
        <authorList>
            <person name="Komaki H."/>
            <person name="Tamura T."/>
        </authorList>
    </citation>
    <scope>NUCLEOTIDE SEQUENCE</scope>
    <source>
        <strain evidence="2">NBRC 101157</strain>
    </source>
</reference>
<name>A0A810MY42_9ACTN</name>
<dbReference type="GO" id="GO:0016747">
    <property type="term" value="F:acyltransferase activity, transferring groups other than amino-acyl groups"/>
    <property type="evidence" value="ECO:0007669"/>
    <property type="project" value="InterPro"/>
</dbReference>
<evidence type="ECO:0000313" key="3">
    <source>
        <dbReference type="Proteomes" id="UP000680866"/>
    </source>
</evidence>
<keyword evidence="3" id="KW-1185">Reference proteome</keyword>
<gene>
    <name evidence="2" type="ORF">Prubr_19100</name>
</gene>
<dbReference type="Pfam" id="PF13302">
    <property type="entry name" value="Acetyltransf_3"/>
    <property type="match status" value="1"/>
</dbReference>
<evidence type="ECO:0000259" key="1">
    <source>
        <dbReference type="PROSITE" id="PS51186"/>
    </source>
</evidence>
<protein>
    <submittedName>
        <fullName evidence="2">N-acetyltransferase</fullName>
    </submittedName>
</protein>
<dbReference type="RefSeq" id="WP_212823872.1">
    <property type="nucleotide sequence ID" value="NZ_AP023359.1"/>
</dbReference>
<proteinExistence type="predicted"/>
<dbReference type="InterPro" id="IPR000182">
    <property type="entry name" value="GNAT_dom"/>
</dbReference>
<dbReference type="InterPro" id="IPR016181">
    <property type="entry name" value="Acyl_CoA_acyltransferase"/>
</dbReference>
<feature type="domain" description="N-acetyltransferase" evidence="1">
    <location>
        <begin position="15"/>
        <end position="159"/>
    </location>
</feature>
<dbReference type="SUPFAM" id="SSF55729">
    <property type="entry name" value="Acyl-CoA N-acyltransferases (Nat)"/>
    <property type="match status" value="1"/>
</dbReference>
<sequence length="160" mass="17560">MQLQQLGARHRDAVLDFETVNRDYFAATVPDRGDDFFTDYPARHTALLALQEAGTDRFHVLTADDGTIIGRVNLTHISGGEAEIGYRIARDFAGRGLATEAVRQACHLARSAYGLERLHAATTTDNHGSRTVLLRNGFTVVGETTLGGRPAHLFTRELEP</sequence>
<dbReference type="AlphaFoldDB" id="A0A810MY42"/>